<feature type="region of interest" description="Disordered" evidence="1">
    <location>
        <begin position="59"/>
        <end position="92"/>
    </location>
</feature>
<name>A0AAD7WPT8_9TELE</name>
<dbReference type="EMBL" id="JAINUG010000056">
    <property type="protein sequence ID" value="KAJ8403919.1"/>
    <property type="molecule type" value="Genomic_DNA"/>
</dbReference>
<dbReference type="PANTHER" id="PTHR47272">
    <property type="entry name" value="DDE_TNP_1_7 DOMAIN-CONTAINING PROTEIN"/>
    <property type="match status" value="1"/>
</dbReference>
<gene>
    <name evidence="3" type="ORF">AAFF_G00347870</name>
</gene>
<feature type="signal peptide" evidence="2">
    <location>
        <begin position="1"/>
        <end position="22"/>
    </location>
</feature>
<keyword evidence="4" id="KW-1185">Reference proteome</keyword>
<keyword evidence="2" id="KW-0732">Signal</keyword>
<comment type="caution">
    <text evidence="3">The sequence shown here is derived from an EMBL/GenBank/DDBJ whole genome shotgun (WGS) entry which is preliminary data.</text>
</comment>
<sequence length="109" mass="12411">MSNRTRKWTVCTILHFFDLATADSWLQYKEDRPGLGTTARKTLQHIGFKLLLGEERIAQEQAGQTNPIESSDEDYTPSGPTRVRRTSPSQMTKCGNELVRNWSCPGCHR</sequence>
<organism evidence="3 4">
    <name type="scientific">Aldrovandia affinis</name>
    <dbReference type="NCBI Taxonomy" id="143900"/>
    <lineage>
        <taxon>Eukaryota</taxon>
        <taxon>Metazoa</taxon>
        <taxon>Chordata</taxon>
        <taxon>Craniata</taxon>
        <taxon>Vertebrata</taxon>
        <taxon>Euteleostomi</taxon>
        <taxon>Actinopterygii</taxon>
        <taxon>Neopterygii</taxon>
        <taxon>Teleostei</taxon>
        <taxon>Notacanthiformes</taxon>
        <taxon>Halosauridae</taxon>
        <taxon>Aldrovandia</taxon>
    </lineage>
</organism>
<proteinExistence type="predicted"/>
<dbReference type="PANTHER" id="PTHR47272:SF2">
    <property type="entry name" value="PIGGYBAC TRANSPOSABLE ELEMENT-DERIVED PROTEIN 3-LIKE"/>
    <property type="match status" value="1"/>
</dbReference>
<reference evidence="3" key="1">
    <citation type="journal article" date="2023" name="Science">
        <title>Genome structures resolve the early diversification of teleost fishes.</title>
        <authorList>
            <person name="Parey E."/>
            <person name="Louis A."/>
            <person name="Montfort J."/>
            <person name="Bouchez O."/>
            <person name="Roques C."/>
            <person name="Iampietro C."/>
            <person name="Lluch J."/>
            <person name="Castinel A."/>
            <person name="Donnadieu C."/>
            <person name="Desvignes T."/>
            <person name="Floi Bucao C."/>
            <person name="Jouanno E."/>
            <person name="Wen M."/>
            <person name="Mejri S."/>
            <person name="Dirks R."/>
            <person name="Jansen H."/>
            <person name="Henkel C."/>
            <person name="Chen W.J."/>
            <person name="Zahm M."/>
            <person name="Cabau C."/>
            <person name="Klopp C."/>
            <person name="Thompson A.W."/>
            <person name="Robinson-Rechavi M."/>
            <person name="Braasch I."/>
            <person name="Lecointre G."/>
            <person name="Bobe J."/>
            <person name="Postlethwait J.H."/>
            <person name="Berthelot C."/>
            <person name="Roest Crollius H."/>
            <person name="Guiguen Y."/>
        </authorList>
    </citation>
    <scope>NUCLEOTIDE SEQUENCE</scope>
    <source>
        <strain evidence="3">NC1722</strain>
    </source>
</reference>
<evidence type="ECO:0000256" key="1">
    <source>
        <dbReference type="SAM" id="MobiDB-lite"/>
    </source>
</evidence>
<evidence type="ECO:0000313" key="3">
    <source>
        <dbReference type="EMBL" id="KAJ8403919.1"/>
    </source>
</evidence>
<accession>A0AAD7WPT8</accession>
<evidence type="ECO:0000313" key="4">
    <source>
        <dbReference type="Proteomes" id="UP001221898"/>
    </source>
</evidence>
<feature type="chain" id="PRO_5042120068" evidence="2">
    <location>
        <begin position="23"/>
        <end position="109"/>
    </location>
</feature>
<dbReference type="AlphaFoldDB" id="A0AAD7WPT8"/>
<evidence type="ECO:0000256" key="2">
    <source>
        <dbReference type="SAM" id="SignalP"/>
    </source>
</evidence>
<protein>
    <submittedName>
        <fullName evidence="3">Uncharacterized protein</fullName>
    </submittedName>
</protein>
<dbReference type="Proteomes" id="UP001221898">
    <property type="component" value="Unassembled WGS sequence"/>
</dbReference>